<keyword evidence="2" id="KW-1185">Reference proteome</keyword>
<dbReference type="RefSeq" id="WP_212142323.1">
    <property type="nucleotide sequence ID" value="NZ_JAGSSW010000008.1"/>
</dbReference>
<reference evidence="1 2" key="1">
    <citation type="submission" date="2021-04" db="EMBL/GenBank/DDBJ databases">
        <title>Molecular and phenotypic characterization and identification of bacterial isolates recovered from the Anatolian ground squirrels (Spermophilus xanthoprymnus) and which have the potential to form a new species in the Campylobacter genus.</title>
        <authorList>
            <person name="Aydin F."/>
            <person name="Abay S."/>
            <person name="Kayman T."/>
            <person name="Karakaya E."/>
            <person name="Mustak H.K."/>
            <person name="Mustak I.B."/>
            <person name="Bilgin N."/>
            <person name="Duzler A."/>
            <person name="Sahin O."/>
            <person name="Guran O."/>
            <person name="Saticioglu I.B."/>
        </authorList>
    </citation>
    <scope>NUCLEOTIDE SEQUENCE [LARGE SCALE GENOMIC DNA]</scope>
    <source>
        <strain evidence="2">faydin-G24</strain>
    </source>
</reference>
<accession>A0ABS5HKD4</accession>
<dbReference type="Proteomes" id="UP000682951">
    <property type="component" value="Unassembled WGS sequence"/>
</dbReference>
<organism evidence="1 2">
    <name type="scientific">Campylobacter anatolicus</name>
    <dbReference type="NCBI Taxonomy" id="2829105"/>
    <lineage>
        <taxon>Bacteria</taxon>
        <taxon>Pseudomonadati</taxon>
        <taxon>Campylobacterota</taxon>
        <taxon>Epsilonproteobacteria</taxon>
        <taxon>Campylobacterales</taxon>
        <taxon>Campylobacteraceae</taxon>
        <taxon>Campylobacter</taxon>
    </lineage>
</organism>
<name>A0ABS5HKD4_9BACT</name>
<evidence type="ECO:0000313" key="1">
    <source>
        <dbReference type="EMBL" id="MBR8464435.1"/>
    </source>
</evidence>
<dbReference type="EMBL" id="JAGSSW010000008">
    <property type="protein sequence ID" value="MBR8464435.1"/>
    <property type="molecule type" value="Genomic_DNA"/>
</dbReference>
<gene>
    <name evidence="1" type="ORF">KDD93_07640</name>
</gene>
<sequence length="78" mass="9011">MTGADLKQFCKEQNLTYKEFAELVGYTEAGIKTIVSRNEISESLEKSIELLKRVYELEAKLNDMQNLKNTLKNLLELK</sequence>
<comment type="caution">
    <text evidence="1">The sequence shown here is derived from an EMBL/GenBank/DDBJ whole genome shotgun (WGS) entry which is preliminary data.</text>
</comment>
<evidence type="ECO:0000313" key="2">
    <source>
        <dbReference type="Proteomes" id="UP000682951"/>
    </source>
</evidence>
<proteinExistence type="predicted"/>
<protein>
    <submittedName>
        <fullName evidence="1">Transcriptional regulator</fullName>
    </submittedName>
</protein>